<dbReference type="InterPro" id="IPR036890">
    <property type="entry name" value="HATPase_C_sf"/>
</dbReference>
<dbReference type="EC" id="2.7.13.3" evidence="2"/>
<dbReference type="SMART" id="SM00388">
    <property type="entry name" value="HisKA"/>
    <property type="match status" value="1"/>
</dbReference>
<dbReference type="CDD" id="cd00082">
    <property type="entry name" value="HisKA"/>
    <property type="match status" value="1"/>
</dbReference>
<dbReference type="Gene3D" id="3.40.50.2300">
    <property type="match status" value="1"/>
</dbReference>
<dbReference type="EMBL" id="QCZI01000004">
    <property type="protein sequence ID" value="PWA06160.1"/>
    <property type="molecule type" value="Genomic_DNA"/>
</dbReference>
<dbReference type="InterPro" id="IPR003594">
    <property type="entry name" value="HATPase_dom"/>
</dbReference>
<dbReference type="InterPro" id="IPR036097">
    <property type="entry name" value="HisK_dim/P_sf"/>
</dbReference>
<feature type="transmembrane region" description="Helical" evidence="5">
    <location>
        <begin position="314"/>
        <end position="334"/>
    </location>
</feature>
<comment type="catalytic activity">
    <reaction evidence="1">
        <text>ATP + protein L-histidine = ADP + protein N-phospho-L-histidine.</text>
        <dbReference type="EC" id="2.7.13.3"/>
    </reaction>
</comment>
<dbReference type="PROSITE" id="PS50110">
    <property type="entry name" value="RESPONSE_REGULATORY"/>
    <property type="match status" value="1"/>
</dbReference>
<dbReference type="InterPro" id="IPR001789">
    <property type="entry name" value="Sig_transdc_resp-reg_receiver"/>
</dbReference>
<dbReference type="InterPro" id="IPR003661">
    <property type="entry name" value="HisK_dim/P_dom"/>
</dbReference>
<dbReference type="PRINTS" id="PR00344">
    <property type="entry name" value="BCTRLSENSOR"/>
</dbReference>
<keyword evidence="9" id="KW-1185">Reference proteome</keyword>
<feature type="modified residue" description="4-aspartylphosphate" evidence="4">
    <location>
        <position position="665"/>
    </location>
</feature>
<dbReference type="InterPro" id="IPR011006">
    <property type="entry name" value="CheY-like_superfamily"/>
</dbReference>
<evidence type="ECO:0000256" key="5">
    <source>
        <dbReference type="SAM" id="Phobius"/>
    </source>
</evidence>
<dbReference type="PROSITE" id="PS50109">
    <property type="entry name" value="HIS_KIN"/>
    <property type="match status" value="1"/>
</dbReference>
<evidence type="ECO:0000259" key="6">
    <source>
        <dbReference type="PROSITE" id="PS50109"/>
    </source>
</evidence>
<keyword evidence="5" id="KW-0472">Membrane</keyword>
<dbReference type="Pfam" id="PF02518">
    <property type="entry name" value="HATPase_c"/>
    <property type="match status" value="1"/>
</dbReference>
<dbReference type="AlphaFoldDB" id="A0A2U1JLY3"/>
<evidence type="ECO:0000256" key="4">
    <source>
        <dbReference type="PROSITE-ProRule" id="PRU00169"/>
    </source>
</evidence>
<dbReference type="Gene3D" id="1.25.40.10">
    <property type="entry name" value="Tetratricopeptide repeat domain"/>
    <property type="match status" value="2"/>
</dbReference>
<dbReference type="PANTHER" id="PTHR45339:SF5">
    <property type="entry name" value="HISTIDINE KINASE"/>
    <property type="match status" value="1"/>
</dbReference>
<dbReference type="InterPro" id="IPR019734">
    <property type="entry name" value="TPR_rpt"/>
</dbReference>
<reference evidence="8 9" key="1">
    <citation type="submission" date="2018-04" db="EMBL/GenBank/DDBJ databases">
        <title>Flavobacterium sp. nov., isolated from glacier ice.</title>
        <authorList>
            <person name="Liu Q."/>
            <person name="Xin Y.-H."/>
        </authorList>
    </citation>
    <scope>NUCLEOTIDE SEQUENCE [LARGE SCALE GENOMIC DNA]</scope>
    <source>
        <strain evidence="8 9">RB1R5</strain>
    </source>
</reference>
<evidence type="ECO:0000313" key="8">
    <source>
        <dbReference type="EMBL" id="PWA06160.1"/>
    </source>
</evidence>
<dbReference type="OrthoDB" id="4457677at2"/>
<sequence>MPRTKIIAQLFFLFFFQIATYSQTERIPNKQLEEMLVDADNYLHKLEYDKSLATSEKVLAQALKTGNNVLIAKACNQIGLSLRENSDFNKSIQFYNKALHYADLTSNDILKNRINNNIGDLYISEKTDLDKGILYYKKALFIAKQIGDSIAIAHTQLDLTKAYFKKKDYTGGIHYLNSVNNFIINKGDFESKISSNFLYGTYYNHFNKIDLALASYEKAIEYGKFTKDERFIKNEIILSYKELSNIYKKKGDYKNALLFLKLRNDLSDRYNEQENLRKAKLIGTQIKNDDYKRQIYKIKFEKELQRRSLRKSKIVVGLFFAIFIIFILLLFTLFRNINFKKKTNDELLKVNADLKIAKEKAEEASLLKTQFVSTISHELRTPLYGIIGIANMLLDENKGRDNSHLNSLKFSARYLLSLVNDIFQINKIDDKHVILDRLTFNISEELDIVSNCLQYIANKNENSIFIDVDPAIPENLIGDKLRLSQILMNLVSNALKFTKNGEVNVSVHLKNVVDKLHYLEFQIRDNGVGIAKSDQDKIYDKFVQVGRKEEDYHGTGLGLSIVKRLIGLFNSEIHLASQINKGTTFRFTIAFEVDSIKTEEIINSIEVDMTTNNTIKVLVVEDNKINQIVTKKIIEKNNYKCDVVNDGLLAIKKLETETYDVILMDINMPIISGFETTRRIRKKGITTPIVALTAFVKEEIAEEAFSSGMNDIVSKPFEPIKLFQIINSQVYKTKA</sequence>
<keyword evidence="5" id="KW-1133">Transmembrane helix</keyword>
<dbReference type="SUPFAM" id="SSF48452">
    <property type="entry name" value="TPR-like"/>
    <property type="match status" value="1"/>
</dbReference>
<keyword evidence="8" id="KW-0808">Transferase</keyword>
<dbReference type="FunFam" id="3.30.565.10:FF:000010">
    <property type="entry name" value="Sensor histidine kinase RcsC"/>
    <property type="match status" value="1"/>
</dbReference>
<dbReference type="SUPFAM" id="SSF55874">
    <property type="entry name" value="ATPase domain of HSP90 chaperone/DNA topoisomerase II/histidine kinase"/>
    <property type="match status" value="1"/>
</dbReference>
<dbReference type="Pfam" id="PF00072">
    <property type="entry name" value="Response_reg"/>
    <property type="match status" value="1"/>
</dbReference>
<dbReference type="PANTHER" id="PTHR45339">
    <property type="entry name" value="HYBRID SIGNAL TRANSDUCTION HISTIDINE KINASE J"/>
    <property type="match status" value="1"/>
</dbReference>
<dbReference type="SMART" id="SM00028">
    <property type="entry name" value="TPR"/>
    <property type="match status" value="3"/>
</dbReference>
<dbReference type="SUPFAM" id="SSF47384">
    <property type="entry name" value="Homodimeric domain of signal transducing histidine kinase"/>
    <property type="match status" value="1"/>
</dbReference>
<keyword evidence="5" id="KW-0812">Transmembrane</keyword>
<dbReference type="Gene3D" id="1.10.287.130">
    <property type="match status" value="1"/>
</dbReference>
<dbReference type="SUPFAM" id="SSF52172">
    <property type="entry name" value="CheY-like"/>
    <property type="match status" value="1"/>
</dbReference>
<dbReference type="SMART" id="SM00387">
    <property type="entry name" value="HATPase_c"/>
    <property type="match status" value="1"/>
</dbReference>
<dbReference type="Proteomes" id="UP000245449">
    <property type="component" value="Unassembled WGS sequence"/>
</dbReference>
<dbReference type="InterPro" id="IPR004358">
    <property type="entry name" value="Sig_transdc_His_kin-like_C"/>
</dbReference>
<accession>A0A2U1JLY3</accession>
<dbReference type="Gene3D" id="3.30.565.10">
    <property type="entry name" value="Histidine kinase-like ATPase, C-terminal domain"/>
    <property type="match status" value="1"/>
</dbReference>
<dbReference type="CDD" id="cd17546">
    <property type="entry name" value="REC_hyHK_CKI1_RcsC-like"/>
    <property type="match status" value="1"/>
</dbReference>
<evidence type="ECO:0000256" key="1">
    <source>
        <dbReference type="ARBA" id="ARBA00000085"/>
    </source>
</evidence>
<dbReference type="Pfam" id="PF13181">
    <property type="entry name" value="TPR_8"/>
    <property type="match status" value="1"/>
</dbReference>
<organism evidence="8 9">
    <name type="scientific">Flavobacterium psychrotolerans</name>
    <dbReference type="NCBI Taxonomy" id="2169410"/>
    <lineage>
        <taxon>Bacteria</taxon>
        <taxon>Pseudomonadati</taxon>
        <taxon>Bacteroidota</taxon>
        <taxon>Flavobacteriia</taxon>
        <taxon>Flavobacteriales</taxon>
        <taxon>Flavobacteriaceae</taxon>
        <taxon>Flavobacterium</taxon>
    </lineage>
</organism>
<gene>
    <name evidence="8" type="ORF">DB895_04470</name>
</gene>
<comment type="caution">
    <text evidence="8">The sequence shown here is derived from an EMBL/GenBank/DDBJ whole genome shotgun (WGS) entry which is preliminary data.</text>
</comment>
<name>A0A2U1JLY3_9FLAO</name>
<dbReference type="GO" id="GO:0000155">
    <property type="term" value="F:phosphorelay sensor kinase activity"/>
    <property type="evidence" value="ECO:0007669"/>
    <property type="project" value="InterPro"/>
</dbReference>
<keyword evidence="8" id="KW-0418">Kinase</keyword>
<evidence type="ECO:0000259" key="7">
    <source>
        <dbReference type="PROSITE" id="PS50110"/>
    </source>
</evidence>
<dbReference type="InterPro" id="IPR011990">
    <property type="entry name" value="TPR-like_helical_dom_sf"/>
</dbReference>
<evidence type="ECO:0000256" key="2">
    <source>
        <dbReference type="ARBA" id="ARBA00012438"/>
    </source>
</evidence>
<keyword evidence="3 4" id="KW-0597">Phosphoprotein</keyword>
<evidence type="ECO:0000256" key="3">
    <source>
        <dbReference type="ARBA" id="ARBA00022553"/>
    </source>
</evidence>
<protein>
    <recommendedName>
        <fullName evidence="2">histidine kinase</fullName>
        <ecNumber evidence="2">2.7.13.3</ecNumber>
    </recommendedName>
</protein>
<proteinExistence type="predicted"/>
<dbReference type="Pfam" id="PF00512">
    <property type="entry name" value="HisKA"/>
    <property type="match status" value="1"/>
</dbReference>
<dbReference type="InterPro" id="IPR005467">
    <property type="entry name" value="His_kinase_dom"/>
</dbReference>
<evidence type="ECO:0000313" key="9">
    <source>
        <dbReference type="Proteomes" id="UP000245449"/>
    </source>
</evidence>
<feature type="domain" description="Response regulatory" evidence="7">
    <location>
        <begin position="616"/>
        <end position="730"/>
    </location>
</feature>
<dbReference type="SMART" id="SM00448">
    <property type="entry name" value="REC"/>
    <property type="match status" value="1"/>
</dbReference>
<feature type="domain" description="Histidine kinase" evidence="6">
    <location>
        <begin position="374"/>
        <end position="593"/>
    </location>
</feature>